<dbReference type="EMBL" id="CP090163">
    <property type="protein sequence ID" value="UJO11702.1"/>
    <property type="molecule type" value="Genomic_DNA"/>
</dbReference>
<sequence>MFTGTVLTNDCGKDLGFAGCYSSPTKPNNAGTDFNADGGGVYAMEWTSAAIKIWFFPREQIPASLKGPIPPDPTTFGTPDANFAGGCDIDKFFFNHSLIFNIEFCGSWAGPTFVDDGCPALDPTNQWRSCNIYAATNPQAYTEAYWAVNYLEVFTSAPGSPSPTSSFLSTVTPAASSTSVTDSGALGAPTTPTQSLWPPTSITTSSTSTSSPPSSSTEPPPSSSTSSSSSSSTPSPDPTTSTSSISTSSPSSPSPSTTLLSSSISSSSTLTTSTTAASSSPTTSQQPPTPSSTAPQVITIRTTTIVSVPAAPPSTGTDIITIHTTTTVHVPASSPSHHKRAPTGPPPGNDIGPLLRPSHATKRFDPEDPDETRIPVSWTFECCFEYASLPTGKGSASKKSSDDDEHAFPTAHSKAMS</sequence>
<feature type="compositionally biased region" description="Low complexity" evidence="1">
    <location>
        <begin position="198"/>
        <end position="296"/>
    </location>
</feature>
<evidence type="ECO:0000256" key="1">
    <source>
        <dbReference type="SAM" id="MobiDB-lite"/>
    </source>
</evidence>
<feature type="region of interest" description="Disordered" evidence="1">
    <location>
        <begin position="389"/>
        <end position="417"/>
    </location>
</feature>
<dbReference type="KEGG" id="ffu:CLAFUR5_00022"/>
<reference evidence="2" key="2">
    <citation type="journal article" date="2022" name="Microb. Genom.">
        <title>A chromosome-scale genome assembly of the tomato pathogen Cladosporium fulvum reveals a compartmentalized genome architecture and the presence of a dispensable chromosome.</title>
        <authorList>
            <person name="Zaccaron A.Z."/>
            <person name="Chen L.H."/>
            <person name="Samaras A."/>
            <person name="Stergiopoulos I."/>
        </authorList>
    </citation>
    <scope>NUCLEOTIDE SEQUENCE</scope>
    <source>
        <strain evidence="2">Race5_Kim</strain>
    </source>
</reference>
<proteinExistence type="predicted"/>
<feature type="region of interest" description="Disordered" evidence="1">
    <location>
        <begin position="328"/>
        <end position="373"/>
    </location>
</feature>
<feature type="region of interest" description="Disordered" evidence="1">
    <location>
        <begin position="178"/>
        <end position="296"/>
    </location>
</feature>
<dbReference type="OrthoDB" id="192832at2759"/>
<evidence type="ECO:0000313" key="2">
    <source>
        <dbReference type="EMBL" id="UJO11702.1"/>
    </source>
</evidence>
<dbReference type="InterPro" id="IPR013320">
    <property type="entry name" value="ConA-like_dom_sf"/>
</dbReference>
<organism evidence="2 3">
    <name type="scientific">Passalora fulva</name>
    <name type="common">Tomato leaf mold</name>
    <name type="synonym">Cladosporium fulvum</name>
    <dbReference type="NCBI Taxonomy" id="5499"/>
    <lineage>
        <taxon>Eukaryota</taxon>
        <taxon>Fungi</taxon>
        <taxon>Dikarya</taxon>
        <taxon>Ascomycota</taxon>
        <taxon>Pezizomycotina</taxon>
        <taxon>Dothideomycetes</taxon>
        <taxon>Dothideomycetidae</taxon>
        <taxon>Mycosphaerellales</taxon>
        <taxon>Mycosphaerellaceae</taxon>
        <taxon>Fulvia</taxon>
    </lineage>
</organism>
<keyword evidence="3" id="KW-1185">Reference proteome</keyword>
<protein>
    <submittedName>
        <fullName evidence="2">Endo-1,3(4)-beta-glucanase</fullName>
    </submittedName>
</protein>
<accession>A0A9Q8P3H2</accession>
<dbReference type="GeneID" id="71979900"/>
<reference evidence="2" key="1">
    <citation type="submission" date="2021-12" db="EMBL/GenBank/DDBJ databases">
        <authorList>
            <person name="Zaccaron A."/>
            <person name="Stergiopoulos I."/>
        </authorList>
    </citation>
    <scope>NUCLEOTIDE SEQUENCE</scope>
    <source>
        <strain evidence="2">Race5_Kim</strain>
    </source>
</reference>
<dbReference type="Pfam" id="PF26113">
    <property type="entry name" value="GH16_XgeA"/>
    <property type="match status" value="1"/>
</dbReference>
<gene>
    <name evidence="2" type="ORF">CLAFUR5_00022</name>
</gene>
<dbReference type="Gene3D" id="2.60.120.200">
    <property type="match status" value="1"/>
</dbReference>
<dbReference type="SUPFAM" id="SSF49899">
    <property type="entry name" value="Concanavalin A-like lectins/glucanases"/>
    <property type="match status" value="1"/>
</dbReference>
<dbReference type="PANTHER" id="PTHR10963:SF24">
    <property type="entry name" value="GLYCOSIDASE C21B10.07-RELATED"/>
    <property type="match status" value="1"/>
</dbReference>
<dbReference type="PANTHER" id="PTHR10963">
    <property type="entry name" value="GLYCOSYL HYDROLASE-RELATED"/>
    <property type="match status" value="1"/>
</dbReference>
<dbReference type="GO" id="GO:0009251">
    <property type="term" value="P:glucan catabolic process"/>
    <property type="evidence" value="ECO:0007669"/>
    <property type="project" value="TreeGrafter"/>
</dbReference>
<dbReference type="RefSeq" id="XP_047756068.1">
    <property type="nucleotide sequence ID" value="XM_047899170.1"/>
</dbReference>
<dbReference type="InterPro" id="IPR050546">
    <property type="entry name" value="Glycosyl_Hydrlase_16"/>
</dbReference>
<dbReference type="Proteomes" id="UP000756132">
    <property type="component" value="Chromosome 1"/>
</dbReference>
<evidence type="ECO:0000313" key="3">
    <source>
        <dbReference type="Proteomes" id="UP000756132"/>
    </source>
</evidence>
<name>A0A9Q8P3H2_PASFU</name>
<dbReference type="AlphaFoldDB" id="A0A9Q8P3H2"/>